<keyword evidence="6" id="KW-0732">Signal</keyword>
<dbReference type="EMBL" id="UOFQ01000095">
    <property type="protein sequence ID" value="VAW88396.1"/>
    <property type="molecule type" value="Genomic_DNA"/>
</dbReference>
<comment type="subcellular location">
    <subcellularLocation>
        <location evidence="1">Membrane</location>
        <topology evidence="1">Multi-pass membrane protein</topology>
    </subcellularLocation>
</comment>
<gene>
    <name evidence="12" type="ORF">MNBD_GAMMA17-85</name>
</gene>
<dbReference type="GO" id="GO:0009279">
    <property type="term" value="C:cell outer membrane"/>
    <property type="evidence" value="ECO:0007669"/>
    <property type="project" value="InterPro"/>
</dbReference>
<dbReference type="CDD" id="cd00342">
    <property type="entry name" value="gram_neg_porins"/>
    <property type="match status" value="1"/>
</dbReference>
<dbReference type="Pfam" id="PF13609">
    <property type="entry name" value="Porin_4"/>
    <property type="match status" value="1"/>
</dbReference>
<dbReference type="Gene3D" id="2.40.160.10">
    <property type="entry name" value="Porin"/>
    <property type="match status" value="1"/>
</dbReference>
<keyword evidence="4" id="KW-1134">Transmembrane beta strand</keyword>
<name>A0A3B1A672_9ZZZZ</name>
<evidence type="ECO:0000256" key="4">
    <source>
        <dbReference type="ARBA" id="ARBA00022452"/>
    </source>
</evidence>
<keyword evidence="5" id="KW-0812">Transmembrane</keyword>
<dbReference type="InterPro" id="IPR002299">
    <property type="entry name" value="Porin_Neis"/>
</dbReference>
<evidence type="ECO:0000256" key="1">
    <source>
        <dbReference type="ARBA" id="ARBA00004141"/>
    </source>
</evidence>
<dbReference type="AlphaFoldDB" id="A0A3B1A672"/>
<reference evidence="12" key="1">
    <citation type="submission" date="2018-06" db="EMBL/GenBank/DDBJ databases">
        <authorList>
            <person name="Zhirakovskaya E."/>
        </authorList>
    </citation>
    <scope>NUCLEOTIDE SEQUENCE</scope>
</reference>
<evidence type="ECO:0000256" key="7">
    <source>
        <dbReference type="ARBA" id="ARBA00023065"/>
    </source>
</evidence>
<keyword evidence="10" id="KW-0998">Cell outer membrane</keyword>
<evidence type="ECO:0000256" key="2">
    <source>
        <dbReference type="ARBA" id="ARBA00011233"/>
    </source>
</evidence>
<keyword evidence="3" id="KW-0813">Transport</keyword>
<sequence length="381" mass="41289">MKKQKWVLLVAVSTLAVMPMVAQAVEVEVYGDARISIDISQNERDPVTGYDDGALSVNSNTSKLGFKGSEKLSDNLSVIWQYETEVELDNGDLAVKGRDTFAGLKGSWGLLKAGNLSNPMKSSSSKIDIFVNTRADHNIIVGYVNGVNTFDNRFSNTIWYSTPKFGGVKLDLSYTTDSTGSKDDALPSKLISPEKNVTSFSLNYDKGPFYLALVTESRNDAKETDSITPVYEDVSATKLVGRWDFGQGTRVGLIYEDAESARSAEFDTTTPTRTLIADKNAATSGAARTAYYLNVAHKIGNTTLKAAYGVAGDVGNEADTGASHYALSVYKSYSKNTQLYVIYTATDNDANAKYGLKDMSGFDGKTISALSFGLNKRFSSK</sequence>
<dbReference type="GO" id="GO:0034220">
    <property type="term" value="P:monoatomic ion transmembrane transport"/>
    <property type="evidence" value="ECO:0007669"/>
    <property type="project" value="InterPro"/>
</dbReference>
<dbReference type="GO" id="GO:0046930">
    <property type="term" value="C:pore complex"/>
    <property type="evidence" value="ECO:0007669"/>
    <property type="project" value="UniProtKB-KW"/>
</dbReference>
<dbReference type="PRINTS" id="PR00184">
    <property type="entry name" value="NEISSPPORIN"/>
</dbReference>
<dbReference type="GO" id="GO:0015288">
    <property type="term" value="F:porin activity"/>
    <property type="evidence" value="ECO:0007669"/>
    <property type="project" value="UniProtKB-KW"/>
</dbReference>
<evidence type="ECO:0000256" key="9">
    <source>
        <dbReference type="ARBA" id="ARBA00023136"/>
    </source>
</evidence>
<evidence type="ECO:0000256" key="5">
    <source>
        <dbReference type="ARBA" id="ARBA00022692"/>
    </source>
</evidence>
<dbReference type="SUPFAM" id="SSF56935">
    <property type="entry name" value="Porins"/>
    <property type="match status" value="1"/>
</dbReference>
<keyword evidence="7" id="KW-0406">Ion transport</keyword>
<keyword evidence="9" id="KW-0472">Membrane</keyword>
<accession>A0A3B1A672</accession>
<dbReference type="PANTHER" id="PTHR34501">
    <property type="entry name" value="PROTEIN YDDL-RELATED"/>
    <property type="match status" value="1"/>
</dbReference>
<evidence type="ECO:0000259" key="11">
    <source>
        <dbReference type="Pfam" id="PF13609"/>
    </source>
</evidence>
<dbReference type="InterPro" id="IPR001702">
    <property type="entry name" value="Porin_Gram-ve"/>
</dbReference>
<dbReference type="PRINTS" id="PR00182">
    <property type="entry name" value="ECOLNEIPORIN"/>
</dbReference>
<evidence type="ECO:0000256" key="8">
    <source>
        <dbReference type="ARBA" id="ARBA00023114"/>
    </source>
</evidence>
<comment type="subunit">
    <text evidence="2">Homotrimer.</text>
</comment>
<dbReference type="PANTHER" id="PTHR34501:SF9">
    <property type="entry name" value="MAJOR OUTER MEMBRANE PROTEIN P.IA"/>
    <property type="match status" value="1"/>
</dbReference>
<evidence type="ECO:0000256" key="6">
    <source>
        <dbReference type="ARBA" id="ARBA00022729"/>
    </source>
</evidence>
<dbReference type="InterPro" id="IPR033900">
    <property type="entry name" value="Gram_neg_porin_domain"/>
</dbReference>
<evidence type="ECO:0000256" key="10">
    <source>
        <dbReference type="ARBA" id="ARBA00023237"/>
    </source>
</evidence>
<keyword evidence="8" id="KW-0626">Porin</keyword>
<dbReference type="InterPro" id="IPR050298">
    <property type="entry name" value="Gram-neg_bact_OMP"/>
</dbReference>
<protein>
    <recommendedName>
        <fullName evidence="11">Porin domain-containing protein</fullName>
    </recommendedName>
</protein>
<organism evidence="12">
    <name type="scientific">hydrothermal vent metagenome</name>
    <dbReference type="NCBI Taxonomy" id="652676"/>
    <lineage>
        <taxon>unclassified sequences</taxon>
        <taxon>metagenomes</taxon>
        <taxon>ecological metagenomes</taxon>
    </lineage>
</organism>
<evidence type="ECO:0000313" key="12">
    <source>
        <dbReference type="EMBL" id="VAW88396.1"/>
    </source>
</evidence>
<feature type="domain" description="Porin" evidence="11">
    <location>
        <begin position="11"/>
        <end position="350"/>
    </location>
</feature>
<dbReference type="InterPro" id="IPR023614">
    <property type="entry name" value="Porin_dom_sf"/>
</dbReference>
<evidence type="ECO:0000256" key="3">
    <source>
        <dbReference type="ARBA" id="ARBA00022448"/>
    </source>
</evidence>
<proteinExistence type="predicted"/>